<proteinExistence type="predicted"/>
<sequence length="444" mass="51411">MERIVLYVLALLPLLSIVSLLLLAILLFPITLLPNSILPVAPIYIVELILGILLALYGFRLRRLQIDNKLQIIYWILLGVSAGVLLLLKYRLIILFQPILPIVYLALFEQRFQAIKKFFQKSIGVFAFFNLFDTLFIGLCFLIKNNVNYIENVLSSFFEIFNELHLSQKVFETTVIILISLLLFIFLPLLKGSISVWIYKRQNEISVQSGKVLWNSYLEAYFGSTISVLMYLSLLLQVNDLSFSTVFTLFLPMSINICFWMQVYENINRGGEDKESEISKWTLIGTALFILFLLDQIESDLIGIFMWFLPIFIPSFIGGINLQQSREKYSKFTKTLKLKKHLHWLQIVSFNTLFILNVLSSLFTKKIIKNNEIVEINTLKDAIANAINYMLSMINKSTSPNFVSNILATTIIIVFSYSFAQWMSKKIIKRLKRYYLDSSKGYFN</sequence>
<feature type="transmembrane region" description="Helical" evidence="1">
    <location>
        <begin position="242"/>
        <end position="261"/>
    </location>
</feature>
<keyword evidence="1" id="KW-0472">Membrane</keyword>
<accession>A0A3S4M1R4</accession>
<dbReference type="AlphaFoldDB" id="A0A3S4M1R4"/>
<keyword evidence="1" id="KW-0812">Transmembrane</keyword>
<evidence type="ECO:0008006" key="4">
    <source>
        <dbReference type="Google" id="ProtNLM"/>
    </source>
</evidence>
<feature type="transmembrane region" description="Helical" evidence="1">
    <location>
        <begin position="342"/>
        <end position="363"/>
    </location>
</feature>
<dbReference type="Proteomes" id="UP000278419">
    <property type="component" value="Chromosome"/>
</dbReference>
<protein>
    <recommendedName>
        <fullName evidence="4">Beta-carotene 15,15'-monooxygenase</fullName>
    </recommendedName>
</protein>
<keyword evidence="1" id="KW-1133">Transmembrane helix</keyword>
<gene>
    <name evidence="2" type="ORF">NCTC10713_01116</name>
</gene>
<dbReference type="GeneID" id="93963651"/>
<dbReference type="EMBL" id="LR134283">
    <property type="protein sequence ID" value="VED98166.1"/>
    <property type="molecule type" value="Genomic_DNA"/>
</dbReference>
<feature type="transmembrane region" description="Helical" evidence="1">
    <location>
        <begin position="7"/>
        <end position="30"/>
    </location>
</feature>
<evidence type="ECO:0000313" key="3">
    <source>
        <dbReference type="Proteomes" id="UP000278419"/>
    </source>
</evidence>
<evidence type="ECO:0000313" key="2">
    <source>
        <dbReference type="EMBL" id="VED98166.1"/>
    </source>
</evidence>
<feature type="transmembrane region" description="Helical" evidence="1">
    <location>
        <begin position="220"/>
        <end position="236"/>
    </location>
</feature>
<feature type="transmembrane region" description="Helical" evidence="1">
    <location>
        <begin position="124"/>
        <end position="144"/>
    </location>
</feature>
<dbReference type="RefSeq" id="WP_018543643.1">
    <property type="nucleotide sequence ID" value="NZ_AP018548.1"/>
</dbReference>
<feature type="transmembrane region" description="Helical" evidence="1">
    <location>
        <begin position="36"/>
        <end position="59"/>
    </location>
</feature>
<name>A0A3S4M1R4_STRAP</name>
<feature type="transmembrane region" description="Helical" evidence="1">
    <location>
        <begin position="71"/>
        <end position="88"/>
    </location>
</feature>
<reference evidence="2 3" key="1">
    <citation type="submission" date="2018-12" db="EMBL/GenBank/DDBJ databases">
        <authorList>
            <consortium name="Pathogen Informatics"/>
        </authorList>
    </citation>
    <scope>NUCLEOTIDE SEQUENCE [LARGE SCALE GENOMIC DNA]</scope>
    <source>
        <strain evidence="2 3">NCTC10713</strain>
    </source>
</reference>
<feature type="transmembrane region" description="Helical" evidence="1">
    <location>
        <begin position="175"/>
        <end position="199"/>
    </location>
</feature>
<feature type="transmembrane region" description="Helical" evidence="1">
    <location>
        <begin position="402"/>
        <end position="423"/>
    </location>
</feature>
<evidence type="ECO:0000256" key="1">
    <source>
        <dbReference type="SAM" id="Phobius"/>
    </source>
</evidence>
<organism evidence="2 3">
    <name type="scientific">Streptococcus anginosus</name>
    <dbReference type="NCBI Taxonomy" id="1328"/>
    <lineage>
        <taxon>Bacteria</taxon>
        <taxon>Bacillati</taxon>
        <taxon>Bacillota</taxon>
        <taxon>Bacilli</taxon>
        <taxon>Lactobacillales</taxon>
        <taxon>Streptococcaceae</taxon>
        <taxon>Streptococcus</taxon>
        <taxon>Streptococcus anginosus group</taxon>
    </lineage>
</organism>
<feature type="transmembrane region" description="Helical" evidence="1">
    <location>
        <begin position="304"/>
        <end position="322"/>
    </location>
</feature>